<organism evidence="3 4">
    <name type="scientific">Candidatus Azambacteria bacterium GW2011_GWA2_39_10</name>
    <dbReference type="NCBI Taxonomy" id="1618611"/>
    <lineage>
        <taxon>Bacteria</taxon>
        <taxon>Candidatus Azamiibacteriota</taxon>
    </lineage>
</organism>
<keyword evidence="2" id="KW-1133">Transmembrane helix</keyword>
<reference evidence="3 4" key="1">
    <citation type="journal article" date="2015" name="Nature">
        <title>rRNA introns, odd ribosomes, and small enigmatic genomes across a large radiation of phyla.</title>
        <authorList>
            <person name="Brown C.T."/>
            <person name="Hug L.A."/>
            <person name="Thomas B.C."/>
            <person name="Sharon I."/>
            <person name="Castelle C.J."/>
            <person name="Singh A."/>
            <person name="Wilkins M.J."/>
            <person name="Williams K.H."/>
            <person name="Banfield J.F."/>
        </authorList>
    </citation>
    <scope>NUCLEOTIDE SEQUENCE [LARGE SCALE GENOMIC DNA]</scope>
</reference>
<protein>
    <submittedName>
        <fullName evidence="3">Copper translocating P-type ATPase</fullName>
    </submittedName>
</protein>
<comment type="caution">
    <text evidence="3">The sequence shown here is derived from an EMBL/GenBank/DDBJ whole genome shotgun (WGS) entry which is preliminary data.</text>
</comment>
<feature type="transmembrane region" description="Helical" evidence="2">
    <location>
        <begin position="13"/>
        <end position="40"/>
    </location>
</feature>
<dbReference type="PANTHER" id="PTHR43520">
    <property type="entry name" value="ATP7, ISOFORM B"/>
    <property type="match status" value="1"/>
</dbReference>
<keyword evidence="1" id="KW-1278">Translocase</keyword>
<gene>
    <name evidence="3" type="ORF">UT16_C0013G0008</name>
</gene>
<dbReference type="EMBL" id="LBVT01000013">
    <property type="protein sequence ID" value="KKQ91510.1"/>
    <property type="molecule type" value="Genomic_DNA"/>
</dbReference>
<dbReference type="GO" id="GO:0016020">
    <property type="term" value="C:membrane"/>
    <property type="evidence" value="ECO:0007669"/>
    <property type="project" value="TreeGrafter"/>
</dbReference>
<dbReference type="AlphaFoldDB" id="A0A0G0LU49"/>
<evidence type="ECO:0000256" key="2">
    <source>
        <dbReference type="SAM" id="Phobius"/>
    </source>
</evidence>
<evidence type="ECO:0000256" key="1">
    <source>
        <dbReference type="ARBA" id="ARBA00022967"/>
    </source>
</evidence>
<keyword evidence="2" id="KW-0812">Transmembrane</keyword>
<evidence type="ECO:0000313" key="3">
    <source>
        <dbReference type="EMBL" id="KKQ91510.1"/>
    </source>
</evidence>
<dbReference type="PATRIC" id="fig|1618611.3.peg.186"/>
<dbReference type="GO" id="GO:0005507">
    <property type="term" value="F:copper ion binding"/>
    <property type="evidence" value="ECO:0007669"/>
    <property type="project" value="TreeGrafter"/>
</dbReference>
<proteinExistence type="predicted"/>
<accession>A0A0G0LU49</accession>
<evidence type="ECO:0000313" key="4">
    <source>
        <dbReference type="Proteomes" id="UP000034706"/>
    </source>
</evidence>
<feature type="non-terminal residue" evidence="3">
    <location>
        <position position="1"/>
    </location>
</feature>
<sequence>IYNLILIPVAAGALWPLFGILLNPILAGAAMAFSSVSVVLNSLRLKKIKL</sequence>
<dbReference type="GO" id="GO:0055070">
    <property type="term" value="P:copper ion homeostasis"/>
    <property type="evidence" value="ECO:0007669"/>
    <property type="project" value="TreeGrafter"/>
</dbReference>
<keyword evidence="2" id="KW-0472">Membrane</keyword>
<name>A0A0G0LU49_9BACT</name>
<dbReference type="GO" id="GO:0043682">
    <property type="term" value="F:P-type divalent copper transporter activity"/>
    <property type="evidence" value="ECO:0007669"/>
    <property type="project" value="TreeGrafter"/>
</dbReference>
<dbReference type="PANTHER" id="PTHR43520:SF8">
    <property type="entry name" value="P-TYPE CU(+) TRANSPORTER"/>
    <property type="match status" value="1"/>
</dbReference>
<dbReference type="Proteomes" id="UP000034706">
    <property type="component" value="Unassembled WGS sequence"/>
</dbReference>